<comment type="caution">
    <text evidence="11">The sequence shown here is derived from an EMBL/GenBank/DDBJ whole genome shotgun (WGS) entry which is preliminary data.</text>
</comment>
<evidence type="ECO:0000259" key="9">
    <source>
        <dbReference type="Pfam" id="PF05504"/>
    </source>
</evidence>
<evidence type="ECO:0000313" key="12">
    <source>
        <dbReference type="Proteomes" id="UP000004324"/>
    </source>
</evidence>
<dbReference type="InterPro" id="IPR038501">
    <property type="entry name" value="Spore_GerAC_C_sf"/>
</dbReference>
<dbReference type="GO" id="GO:0009847">
    <property type="term" value="P:spore germination"/>
    <property type="evidence" value="ECO:0007669"/>
    <property type="project" value="InterPro"/>
</dbReference>
<dbReference type="NCBIfam" id="TIGR02887">
    <property type="entry name" value="spore_ger_x_C"/>
    <property type="match status" value="1"/>
</dbReference>
<dbReference type="Pfam" id="PF05504">
    <property type="entry name" value="Spore_GerAC"/>
    <property type="match status" value="1"/>
</dbReference>
<feature type="signal peptide" evidence="8">
    <location>
        <begin position="1"/>
        <end position="20"/>
    </location>
</feature>
<feature type="domain" description="Spore germination GerAC-like C-terminal" evidence="9">
    <location>
        <begin position="232"/>
        <end position="401"/>
    </location>
</feature>
<keyword evidence="7" id="KW-0449">Lipoprotein</keyword>
<dbReference type="Proteomes" id="UP000004324">
    <property type="component" value="Unassembled WGS sequence"/>
</dbReference>
<dbReference type="EMBL" id="AKVJ01000016">
    <property type="protein sequence ID" value="EIW19657.1"/>
    <property type="molecule type" value="Genomic_DNA"/>
</dbReference>
<evidence type="ECO:0000256" key="7">
    <source>
        <dbReference type="ARBA" id="ARBA00023288"/>
    </source>
</evidence>
<dbReference type="InterPro" id="IPR057336">
    <property type="entry name" value="GerAC_N"/>
</dbReference>
<dbReference type="PANTHER" id="PTHR35789:SF1">
    <property type="entry name" value="SPORE GERMINATION PROTEIN B3"/>
    <property type="match status" value="1"/>
</dbReference>
<evidence type="ECO:0000256" key="4">
    <source>
        <dbReference type="ARBA" id="ARBA00022729"/>
    </source>
</evidence>
<evidence type="ECO:0000256" key="8">
    <source>
        <dbReference type="SAM" id="SignalP"/>
    </source>
</evidence>
<dbReference type="InterPro" id="IPR046953">
    <property type="entry name" value="Spore_GerAC-like_C"/>
</dbReference>
<dbReference type="GO" id="GO:0016020">
    <property type="term" value="C:membrane"/>
    <property type="evidence" value="ECO:0007669"/>
    <property type="project" value="UniProtKB-SubCell"/>
</dbReference>
<feature type="chain" id="PRO_5039074667" evidence="8">
    <location>
        <begin position="21"/>
        <end position="404"/>
    </location>
</feature>
<evidence type="ECO:0000256" key="5">
    <source>
        <dbReference type="ARBA" id="ARBA00023136"/>
    </source>
</evidence>
<keyword evidence="3" id="KW-0309">Germination</keyword>
<comment type="subcellular location">
    <subcellularLocation>
        <location evidence="1">Membrane</location>
        <topology evidence="1">Lipid-anchor</topology>
    </subcellularLocation>
</comment>
<evidence type="ECO:0000256" key="2">
    <source>
        <dbReference type="ARBA" id="ARBA00007886"/>
    </source>
</evidence>
<gene>
    <name evidence="11" type="ORF">FB4_2669</name>
</gene>
<reference evidence="11 12" key="1">
    <citation type="journal article" date="2012" name="J. Bacteriol.">
        <title>Draft Genome Sequences for Two Metal-Reducing Pelosinus fermentans Strains Isolated from a Cr(VI)-Contaminated Site and for Type Strain R7.</title>
        <authorList>
            <person name="Brown S.D."/>
            <person name="Podar M."/>
            <person name="Klingeman D.M."/>
            <person name="Johnson C.M."/>
            <person name="Yang Z.K."/>
            <person name="Utturkar S.M."/>
            <person name="Land M.L."/>
            <person name="Mosher J.J."/>
            <person name="Hurt R.A.Jr."/>
            <person name="Phelps T.J."/>
            <person name="Palumbo A.V."/>
            <person name="Arkin A.P."/>
            <person name="Hazen T.C."/>
            <person name="Elias D.A."/>
        </authorList>
    </citation>
    <scope>NUCLEOTIDE SEQUENCE [LARGE SCALE GENOMIC DNA]</scope>
    <source>
        <strain evidence="11 12">B4</strain>
    </source>
</reference>
<proteinExistence type="inferred from homology"/>
<sequence precursor="true">MAKKKIMGVMVLCCLCLLVAGCWDRRELQDRNFVLGVAIDMADAGVQPGLDPEQELKVKETETFVQPNGRKRYRLSLQLLKFATGGAGKDESSTYVISNTGESFFEMVRDMLGQSSRSLWFEHLQVIIISDAVLKQTGLADIVDFFKRDSEMRSRIKVYVTPGTARSLLEYEPPSKEAGGMYLADLIRLHSRNNHIAGSRTDLGYTVGYLDSKSNILLPRIEIADKVVKLGGSAVFKKDKFVGYVDGYAIAGLKFMYGTEESAIVATDCPDHPGHQMAFELFRDDTKLTPHVEGDTIYFTVDINMYGNLGELQCDTRQDDTLDPQYIRRLEVAFAEEIKQNVLYADRVFRKEMQVDSISRFAGKLKAYEPKTWAKIQDQWDEIYPTVPLIVSVNVTIQKVGSHK</sequence>
<feature type="domain" description="Spore germination protein N-terminal" evidence="10">
    <location>
        <begin position="24"/>
        <end position="223"/>
    </location>
</feature>
<keyword evidence="5" id="KW-0472">Membrane</keyword>
<keyword evidence="6" id="KW-0564">Palmitate</keyword>
<dbReference type="AlphaFoldDB" id="I9B3D6"/>
<dbReference type="OrthoDB" id="9816067at2"/>
<keyword evidence="12" id="KW-1185">Reference proteome</keyword>
<organism evidence="11 12">
    <name type="scientific">Pelosinus fermentans B4</name>
    <dbReference type="NCBI Taxonomy" id="1149862"/>
    <lineage>
        <taxon>Bacteria</taxon>
        <taxon>Bacillati</taxon>
        <taxon>Bacillota</taxon>
        <taxon>Negativicutes</taxon>
        <taxon>Selenomonadales</taxon>
        <taxon>Sporomusaceae</taxon>
        <taxon>Pelosinus</taxon>
    </lineage>
</organism>
<protein>
    <submittedName>
        <fullName evidence="11">Germination protein, Ger(X)C family</fullName>
    </submittedName>
</protein>
<name>I9B3D6_9FIRM</name>
<evidence type="ECO:0000259" key="10">
    <source>
        <dbReference type="Pfam" id="PF25198"/>
    </source>
</evidence>
<keyword evidence="4 8" id="KW-0732">Signal</keyword>
<dbReference type="Gene3D" id="3.30.300.210">
    <property type="entry name" value="Nutrient germinant receptor protein C, domain 3"/>
    <property type="match status" value="1"/>
</dbReference>
<accession>I9B3D6</accession>
<dbReference type="RefSeq" id="WP_007932303.1">
    <property type="nucleotide sequence ID" value="NZ_AKVJ01000016.1"/>
</dbReference>
<dbReference type="PATRIC" id="fig|1149862.3.peg.1218"/>
<comment type="similarity">
    <text evidence="2">Belongs to the GerABKC lipoprotein family.</text>
</comment>
<evidence type="ECO:0000256" key="3">
    <source>
        <dbReference type="ARBA" id="ARBA00022544"/>
    </source>
</evidence>
<evidence type="ECO:0000313" key="11">
    <source>
        <dbReference type="EMBL" id="EIW19657.1"/>
    </source>
</evidence>
<dbReference type="InterPro" id="IPR008844">
    <property type="entry name" value="Spore_GerAC-like"/>
</dbReference>
<evidence type="ECO:0000256" key="6">
    <source>
        <dbReference type="ARBA" id="ARBA00023139"/>
    </source>
</evidence>
<dbReference type="Pfam" id="PF25198">
    <property type="entry name" value="Spore_GerAC_N"/>
    <property type="match status" value="1"/>
</dbReference>
<dbReference type="PROSITE" id="PS51257">
    <property type="entry name" value="PROKAR_LIPOPROTEIN"/>
    <property type="match status" value="1"/>
</dbReference>
<evidence type="ECO:0000256" key="1">
    <source>
        <dbReference type="ARBA" id="ARBA00004635"/>
    </source>
</evidence>
<dbReference type="PANTHER" id="PTHR35789">
    <property type="entry name" value="SPORE GERMINATION PROTEIN B3"/>
    <property type="match status" value="1"/>
</dbReference>